<proteinExistence type="predicted"/>
<dbReference type="OrthoDB" id="5297879at2"/>
<gene>
    <name evidence="1" type="ORF">FSO04_18750</name>
</gene>
<reference evidence="1 2" key="1">
    <citation type="journal article" date="2020" name="Int. J. Syst. Evol. Microbiol.">
        <title>Paraburkholderia madseniana sp. nov., a phenolic acid-degrading bacterium isolated from acidic forest soil.</title>
        <authorList>
            <person name="Wilhelm R.C."/>
            <person name="Murphy S.J.L."/>
            <person name="Feriancek N.M."/>
            <person name="Karasz D.C."/>
            <person name="DeRito C.M."/>
            <person name="Newman J.D."/>
            <person name="Buckley D.H."/>
        </authorList>
    </citation>
    <scope>NUCLEOTIDE SEQUENCE [LARGE SCALE GENOMIC DNA]</scope>
    <source>
        <strain evidence="1 2">RP11</strain>
    </source>
</reference>
<dbReference type="Proteomes" id="UP000463700">
    <property type="component" value="Unassembled WGS sequence"/>
</dbReference>
<comment type="caution">
    <text evidence="1">The sequence shown here is derived from an EMBL/GenBank/DDBJ whole genome shotgun (WGS) entry which is preliminary data.</text>
</comment>
<protein>
    <submittedName>
        <fullName evidence="1">H-NS histone family protein</fullName>
    </submittedName>
</protein>
<name>A0A6N6WG58_9BURK</name>
<evidence type="ECO:0000313" key="1">
    <source>
        <dbReference type="EMBL" id="KAE8758430.1"/>
    </source>
</evidence>
<dbReference type="RefSeq" id="WP_154561268.1">
    <property type="nucleotide sequence ID" value="NZ_VOSW01000033.1"/>
</dbReference>
<evidence type="ECO:0000313" key="2">
    <source>
        <dbReference type="Proteomes" id="UP000463700"/>
    </source>
</evidence>
<accession>A0A6N6WG58</accession>
<sequence length="99" mass="11186">MATYKALRDQIEQLTQQAEAARASELQAVISEIQTKILDYCLTEKDIFPRKRGRPYKAEKATLAPKYRDPKTGKTCHCGKRGRPARSHCMPVSTCSSRT</sequence>
<dbReference type="EMBL" id="VOSW01000033">
    <property type="protein sequence ID" value="KAE8758430.1"/>
    <property type="molecule type" value="Genomic_DNA"/>
</dbReference>
<dbReference type="AlphaFoldDB" id="A0A6N6WG58"/>
<organism evidence="1 2">
    <name type="scientific">Paraburkholderia madseniana</name>
    <dbReference type="NCBI Taxonomy" id="2599607"/>
    <lineage>
        <taxon>Bacteria</taxon>
        <taxon>Pseudomonadati</taxon>
        <taxon>Pseudomonadota</taxon>
        <taxon>Betaproteobacteria</taxon>
        <taxon>Burkholderiales</taxon>
        <taxon>Burkholderiaceae</taxon>
        <taxon>Paraburkholderia</taxon>
    </lineage>
</organism>